<dbReference type="GO" id="GO:0022857">
    <property type="term" value="F:transmembrane transporter activity"/>
    <property type="evidence" value="ECO:0007669"/>
    <property type="project" value="InterPro"/>
</dbReference>
<proteinExistence type="predicted"/>
<dbReference type="eggNOG" id="COG4133">
    <property type="taxonomic scope" value="Bacteria"/>
</dbReference>
<accession>A8PLE1</accession>
<dbReference type="NCBIfam" id="NF010061">
    <property type="entry name" value="PRK13538.1"/>
    <property type="match status" value="1"/>
</dbReference>
<dbReference type="PANTHER" id="PTHR43499:SF1">
    <property type="entry name" value="ABC TRANSPORTER I FAMILY MEMBER 1"/>
    <property type="match status" value="1"/>
</dbReference>
<dbReference type="Gene3D" id="3.40.50.300">
    <property type="entry name" value="P-loop containing nucleotide triphosphate hydrolases"/>
    <property type="match status" value="1"/>
</dbReference>
<dbReference type="Proteomes" id="UP000054075">
    <property type="component" value="Unassembled WGS sequence"/>
</dbReference>
<evidence type="ECO:0000313" key="8">
    <source>
        <dbReference type="EMBL" id="EDP46200.1"/>
    </source>
</evidence>
<dbReference type="PROSITE" id="PS50893">
    <property type="entry name" value="ABC_TRANSPORTER_2"/>
    <property type="match status" value="1"/>
</dbReference>
<dbReference type="SUPFAM" id="SSF52540">
    <property type="entry name" value="P-loop containing nucleoside triphosphate hydrolases"/>
    <property type="match status" value="1"/>
</dbReference>
<dbReference type="InterPro" id="IPR027417">
    <property type="entry name" value="P-loop_NTPase"/>
</dbReference>
<name>A8PLE1_9COXI</name>
<dbReference type="GO" id="GO:0005524">
    <property type="term" value="F:ATP binding"/>
    <property type="evidence" value="ECO:0007669"/>
    <property type="project" value="UniProtKB-KW"/>
</dbReference>
<dbReference type="PANTHER" id="PTHR43499">
    <property type="entry name" value="ABC TRANSPORTER I FAMILY MEMBER 1"/>
    <property type="match status" value="1"/>
</dbReference>
<dbReference type="InterPro" id="IPR017871">
    <property type="entry name" value="ABC_transporter-like_CS"/>
</dbReference>
<dbReference type="GO" id="GO:0016887">
    <property type="term" value="F:ATP hydrolysis activity"/>
    <property type="evidence" value="ECO:0007669"/>
    <property type="project" value="InterPro"/>
</dbReference>
<keyword evidence="1" id="KW-0813">Transport</keyword>
<dbReference type="SMART" id="SM00382">
    <property type="entry name" value="AAA"/>
    <property type="match status" value="1"/>
</dbReference>
<keyword evidence="6" id="KW-0472">Membrane</keyword>
<reference evidence="8" key="2">
    <citation type="submission" date="2007-10" db="EMBL/GenBank/DDBJ databases">
        <authorList>
            <person name="Myers G.S."/>
        </authorList>
    </citation>
    <scope>NUCLEOTIDE SEQUENCE [LARGE SCALE GENOMIC DNA]</scope>
</reference>
<dbReference type="InterPro" id="IPR005895">
    <property type="entry name" value="ABC_transptr_haem_export_CcmA"/>
</dbReference>
<keyword evidence="3" id="KW-0201">Cytochrome c-type biogenesis</keyword>
<gene>
    <name evidence="8" type="primary">ccmA</name>
    <name evidence="8" type="ORF">RICGR_0399</name>
</gene>
<keyword evidence="2" id="KW-0547">Nucleotide-binding</keyword>
<dbReference type="InterPro" id="IPR003439">
    <property type="entry name" value="ABC_transporter-like_ATP-bd"/>
</dbReference>
<evidence type="ECO:0000256" key="5">
    <source>
        <dbReference type="ARBA" id="ARBA00022967"/>
    </source>
</evidence>
<keyword evidence="4 8" id="KW-0067">ATP-binding</keyword>
<evidence type="ECO:0000256" key="1">
    <source>
        <dbReference type="ARBA" id="ARBA00022448"/>
    </source>
</evidence>
<evidence type="ECO:0000256" key="2">
    <source>
        <dbReference type="ARBA" id="ARBA00022741"/>
    </source>
</evidence>
<dbReference type="GO" id="GO:0017004">
    <property type="term" value="P:cytochrome complex assembly"/>
    <property type="evidence" value="ECO:0007669"/>
    <property type="project" value="UniProtKB-KW"/>
</dbReference>
<comment type="caution">
    <text evidence="8">The sequence shown here is derived from an EMBL/GenBank/DDBJ whole genome shotgun (WGS) entry which is preliminary data.</text>
</comment>
<protein>
    <submittedName>
        <fullName evidence="8">Heme ABC exporter, ATP-binding protein CcmA</fullName>
    </submittedName>
</protein>
<evidence type="ECO:0000313" key="9">
    <source>
        <dbReference type="Proteomes" id="UP000054075"/>
    </source>
</evidence>
<evidence type="ECO:0000256" key="3">
    <source>
        <dbReference type="ARBA" id="ARBA00022748"/>
    </source>
</evidence>
<sequence length="211" mass="24204">MLTAKGLSYRRHNKTLFKQLNLQLFQGQVLHIVGSNGAGKTTLLELLTGLRRPLTGEVMWKGVSIKENNVNFTEELLYINHRLGMKSALTPIENLYLEVIRRNLIPTQPKQKIFQMIYSLLEQVNLKQCAKRVLAQLSLGQQRRLSLARLLLIKADCWILDEPFTSLDKQGTQLLISLMENQSKRGGIIIFTSHPIAHSFNRKIKKIFLDQ</sequence>
<evidence type="ECO:0000259" key="7">
    <source>
        <dbReference type="PROSITE" id="PS50893"/>
    </source>
</evidence>
<dbReference type="PROSITE" id="PS00211">
    <property type="entry name" value="ABC_TRANSPORTER_1"/>
    <property type="match status" value="1"/>
</dbReference>
<dbReference type="EMBL" id="AAQJ02000001">
    <property type="protein sequence ID" value="EDP46200.1"/>
    <property type="molecule type" value="Genomic_DNA"/>
</dbReference>
<organism evidence="8 9">
    <name type="scientific">Rickettsiella grylli</name>
    <dbReference type="NCBI Taxonomy" id="59196"/>
    <lineage>
        <taxon>Bacteria</taxon>
        <taxon>Pseudomonadati</taxon>
        <taxon>Pseudomonadota</taxon>
        <taxon>Gammaproteobacteria</taxon>
        <taxon>Legionellales</taxon>
        <taxon>Coxiellaceae</taxon>
        <taxon>Rickettsiella</taxon>
    </lineage>
</organism>
<dbReference type="Pfam" id="PF00005">
    <property type="entry name" value="ABC_tran"/>
    <property type="match status" value="1"/>
</dbReference>
<feature type="domain" description="ABC transporter" evidence="7">
    <location>
        <begin position="2"/>
        <end position="211"/>
    </location>
</feature>
<dbReference type="RefSeq" id="WP_006035183.1">
    <property type="nucleotide sequence ID" value="NZ_AAQJ02000001.1"/>
</dbReference>
<evidence type="ECO:0000256" key="4">
    <source>
        <dbReference type="ARBA" id="ARBA00022840"/>
    </source>
</evidence>
<keyword evidence="5" id="KW-1278">Translocase</keyword>
<dbReference type="NCBIfam" id="TIGR01189">
    <property type="entry name" value="ccmA"/>
    <property type="match status" value="1"/>
</dbReference>
<reference evidence="8" key="1">
    <citation type="submission" date="2006-04" db="EMBL/GenBank/DDBJ databases">
        <authorList>
            <person name="Seshadri R."/>
            <person name="Federici B.A."/>
        </authorList>
    </citation>
    <scope>NUCLEOTIDE SEQUENCE [LARGE SCALE GENOMIC DNA]</scope>
</reference>
<dbReference type="STRING" id="59196.RICGR_0399"/>
<dbReference type="OrthoDB" id="9800654at2"/>
<keyword evidence="9" id="KW-1185">Reference proteome</keyword>
<dbReference type="InterPro" id="IPR003593">
    <property type="entry name" value="AAA+_ATPase"/>
</dbReference>
<dbReference type="AlphaFoldDB" id="A8PLE1"/>
<evidence type="ECO:0000256" key="6">
    <source>
        <dbReference type="ARBA" id="ARBA00023136"/>
    </source>
</evidence>